<dbReference type="InterPro" id="IPR001841">
    <property type="entry name" value="Znf_RING"/>
</dbReference>
<dbReference type="EMBL" id="JAROKS010000015">
    <property type="protein sequence ID" value="KAK1796573.1"/>
    <property type="molecule type" value="Genomic_DNA"/>
</dbReference>
<dbReference type="PROSITE" id="PS50089">
    <property type="entry name" value="ZF_RING_2"/>
    <property type="match status" value="1"/>
</dbReference>
<evidence type="ECO:0000256" key="4">
    <source>
        <dbReference type="PROSITE-ProRule" id="PRU00175"/>
    </source>
</evidence>
<reference evidence="8" key="1">
    <citation type="submission" date="2023-03" db="EMBL/GenBank/DDBJ databases">
        <title>Electrophorus voltai genome.</title>
        <authorList>
            <person name="Bian C."/>
        </authorList>
    </citation>
    <scope>NUCLEOTIDE SEQUENCE</scope>
    <source>
        <strain evidence="8">CB-2022</strain>
        <tissue evidence="8">Muscle</tissue>
    </source>
</reference>
<evidence type="ECO:0000313" key="8">
    <source>
        <dbReference type="EMBL" id="KAK1796573.1"/>
    </source>
</evidence>
<dbReference type="PROSITE" id="PS00518">
    <property type="entry name" value="ZF_RING_1"/>
    <property type="match status" value="1"/>
</dbReference>
<dbReference type="Gene3D" id="3.30.40.10">
    <property type="entry name" value="Zinc/RING finger domain, C3HC4 (zinc finger)"/>
    <property type="match status" value="1"/>
</dbReference>
<evidence type="ECO:0000313" key="9">
    <source>
        <dbReference type="Proteomes" id="UP001239994"/>
    </source>
</evidence>
<feature type="transmembrane region" description="Helical" evidence="5">
    <location>
        <begin position="85"/>
        <end position="110"/>
    </location>
</feature>
<evidence type="ECO:0000256" key="3">
    <source>
        <dbReference type="ARBA" id="ARBA00022833"/>
    </source>
</evidence>
<sequence>MIRVYFIIAVALFVFEINVTQAVLENTDNCCGRTQKMNETCANSTRCDSGCLRVLENNTVLCVPCVALTSEMENITLCNYSGPGVAASVLLGTLLISLFLILSVASFFYLKRSNRLPGVFYRRNKAFIFQPSETVPCIAEDSRMQVKATTPSQAMVHQHGTALPSDKDDRVWDAAPECSICFTSYDNAFKTPKVLECTHTFCLECLTRFITISPEQEGTQITCPLCRQPTSVPESGPPALTTSKDILDQLPSYQQQEEHLWLDGKRLCYSNPMTPDSVCIYIGGENQENENRHRERESCGRRLLHFLGFHGNWKQLLIFTLVLLIIFSIILWPIQYILR</sequence>
<comment type="caution">
    <text evidence="8">The sequence shown here is derived from an EMBL/GenBank/DDBJ whole genome shotgun (WGS) entry which is preliminary data.</text>
</comment>
<evidence type="ECO:0000256" key="5">
    <source>
        <dbReference type="SAM" id="Phobius"/>
    </source>
</evidence>
<evidence type="ECO:0000256" key="1">
    <source>
        <dbReference type="ARBA" id="ARBA00022723"/>
    </source>
</evidence>
<evidence type="ECO:0000256" key="2">
    <source>
        <dbReference type="ARBA" id="ARBA00022771"/>
    </source>
</evidence>
<dbReference type="SMART" id="SM00184">
    <property type="entry name" value="RING"/>
    <property type="match status" value="1"/>
</dbReference>
<dbReference type="InterPro" id="IPR051435">
    <property type="entry name" value="RING_finger_E3_ubiq-ligases"/>
</dbReference>
<keyword evidence="5" id="KW-0812">Transmembrane</keyword>
<dbReference type="Proteomes" id="UP001239994">
    <property type="component" value="Unassembled WGS sequence"/>
</dbReference>
<feature type="transmembrane region" description="Helical" evidence="5">
    <location>
        <begin position="316"/>
        <end position="338"/>
    </location>
</feature>
<keyword evidence="2 4" id="KW-0863">Zinc-finger</keyword>
<protein>
    <recommendedName>
        <fullName evidence="7">RING-type domain-containing protein</fullName>
    </recommendedName>
</protein>
<keyword evidence="5" id="KW-1133">Transmembrane helix</keyword>
<dbReference type="Pfam" id="PF13639">
    <property type="entry name" value="zf-RING_2"/>
    <property type="match status" value="1"/>
</dbReference>
<organism evidence="8 9">
    <name type="scientific">Electrophorus voltai</name>
    <dbReference type="NCBI Taxonomy" id="2609070"/>
    <lineage>
        <taxon>Eukaryota</taxon>
        <taxon>Metazoa</taxon>
        <taxon>Chordata</taxon>
        <taxon>Craniata</taxon>
        <taxon>Vertebrata</taxon>
        <taxon>Euteleostomi</taxon>
        <taxon>Actinopterygii</taxon>
        <taxon>Neopterygii</taxon>
        <taxon>Teleostei</taxon>
        <taxon>Ostariophysi</taxon>
        <taxon>Gymnotiformes</taxon>
        <taxon>Gymnotoidei</taxon>
        <taxon>Gymnotidae</taxon>
        <taxon>Electrophorus</taxon>
    </lineage>
</organism>
<dbReference type="Pfam" id="PF14946">
    <property type="entry name" value="DUF4501"/>
    <property type="match status" value="1"/>
</dbReference>
<keyword evidence="6" id="KW-0732">Signal</keyword>
<dbReference type="GO" id="GO:0061630">
    <property type="term" value="F:ubiquitin protein ligase activity"/>
    <property type="evidence" value="ECO:0007669"/>
    <property type="project" value="TreeGrafter"/>
</dbReference>
<dbReference type="PANTHER" id="PTHR22791">
    <property type="entry name" value="RING-TYPE DOMAIN-CONTAINING PROTEIN"/>
    <property type="match status" value="1"/>
</dbReference>
<proteinExistence type="predicted"/>
<feature type="domain" description="RING-type" evidence="7">
    <location>
        <begin position="178"/>
        <end position="227"/>
    </location>
</feature>
<feature type="signal peptide" evidence="6">
    <location>
        <begin position="1"/>
        <end position="22"/>
    </location>
</feature>
<dbReference type="SUPFAM" id="SSF57850">
    <property type="entry name" value="RING/U-box"/>
    <property type="match status" value="1"/>
</dbReference>
<dbReference type="CDD" id="cd16556">
    <property type="entry name" value="RING-HC_RNF183-like"/>
    <property type="match status" value="1"/>
</dbReference>
<gene>
    <name evidence="8" type="ORF">P4O66_009617</name>
</gene>
<feature type="chain" id="PRO_5042003968" description="RING-type domain-containing protein" evidence="6">
    <location>
        <begin position="23"/>
        <end position="339"/>
    </location>
</feature>
<keyword evidence="5" id="KW-0472">Membrane</keyword>
<evidence type="ECO:0000256" key="6">
    <source>
        <dbReference type="SAM" id="SignalP"/>
    </source>
</evidence>
<dbReference type="InterPro" id="IPR017907">
    <property type="entry name" value="Znf_RING_CS"/>
</dbReference>
<keyword evidence="3" id="KW-0862">Zinc</keyword>
<keyword evidence="1" id="KW-0479">Metal-binding</keyword>
<dbReference type="PANTHER" id="PTHR22791:SF4">
    <property type="entry name" value="RING FINGER PROTEIN 223"/>
    <property type="match status" value="1"/>
</dbReference>
<dbReference type="GO" id="GO:0008270">
    <property type="term" value="F:zinc ion binding"/>
    <property type="evidence" value="ECO:0007669"/>
    <property type="project" value="UniProtKB-KW"/>
</dbReference>
<dbReference type="GO" id="GO:0016567">
    <property type="term" value="P:protein ubiquitination"/>
    <property type="evidence" value="ECO:0007669"/>
    <property type="project" value="TreeGrafter"/>
</dbReference>
<keyword evidence="9" id="KW-1185">Reference proteome</keyword>
<name>A0AAD8ZBK2_9TELE</name>
<dbReference type="AlphaFoldDB" id="A0AAD8ZBK2"/>
<evidence type="ECO:0000259" key="7">
    <source>
        <dbReference type="PROSITE" id="PS50089"/>
    </source>
</evidence>
<dbReference type="InterPro" id="IPR013083">
    <property type="entry name" value="Znf_RING/FYVE/PHD"/>
</dbReference>
<accession>A0AAD8ZBK2</accession>
<dbReference type="InterPro" id="IPR027888">
    <property type="entry name" value="DUF4501"/>
</dbReference>